<keyword evidence="1" id="KW-0472">Membrane</keyword>
<dbReference type="Proteomes" id="UP000231279">
    <property type="component" value="Unassembled WGS sequence"/>
</dbReference>
<evidence type="ECO:0000313" key="2">
    <source>
        <dbReference type="EMBL" id="PIM98774.1"/>
    </source>
</evidence>
<feature type="transmembrane region" description="Helical" evidence="1">
    <location>
        <begin position="41"/>
        <end position="64"/>
    </location>
</feature>
<organism evidence="2 3">
    <name type="scientific">Handroanthus impetiginosus</name>
    <dbReference type="NCBI Taxonomy" id="429701"/>
    <lineage>
        <taxon>Eukaryota</taxon>
        <taxon>Viridiplantae</taxon>
        <taxon>Streptophyta</taxon>
        <taxon>Embryophyta</taxon>
        <taxon>Tracheophyta</taxon>
        <taxon>Spermatophyta</taxon>
        <taxon>Magnoliopsida</taxon>
        <taxon>eudicotyledons</taxon>
        <taxon>Gunneridae</taxon>
        <taxon>Pentapetalae</taxon>
        <taxon>asterids</taxon>
        <taxon>lamiids</taxon>
        <taxon>Lamiales</taxon>
        <taxon>Bignoniaceae</taxon>
        <taxon>Crescentiina</taxon>
        <taxon>Tabebuia alliance</taxon>
        <taxon>Handroanthus</taxon>
    </lineage>
</organism>
<sequence>MKLTIFLDPFSAVAGVCALAIGCGLTATKEEISKCNLFRKFLVFMYFSFLAFFNVVIIFGQVLFLMN</sequence>
<dbReference type="AlphaFoldDB" id="A0A2G9G0W7"/>
<evidence type="ECO:0000256" key="1">
    <source>
        <dbReference type="SAM" id="Phobius"/>
    </source>
</evidence>
<gene>
    <name evidence="2" type="ORF">CDL12_28741</name>
</gene>
<feature type="transmembrane region" description="Helical" evidence="1">
    <location>
        <begin position="12"/>
        <end position="29"/>
    </location>
</feature>
<evidence type="ECO:0000313" key="3">
    <source>
        <dbReference type="Proteomes" id="UP000231279"/>
    </source>
</evidence>
<keyword evidence="1" id="KW-1133">Transmembrane helix</keyword>
<keyword evidence="1" id="KW-0812">Transmembrane</keyword>
<accession>A0A2G9G0W7</accession>
<dbReference type="PROSITE" id="PS51257">
    <property type="entry name" value="PROKAR_LIPOPROTEIN"/>
    <property type="match status" value="1"/>
</dbReference>
<protein>
    <submittedName>
        <fullName evidence="2">Uncharacterized protein</fullName>
    </submittedName>
</protein>
<keyword evidence="3" id="KW-1185">Reference proteome</keyword>
<dbReference type="EMBL" id="NKXS01008105">
    <property type="protein sequence ID" value="PIM98774.1"/>
    <property type="molecule type" value="Genomic_DNA"/>
</dbReference>
<reference evidence="3" key="1">
    <citation type="journal article" date="2018" name="Gigascience">
        <title>Genome assembly of the Pink Ipe (Handroanthus impetiginosus, Bignoniaceae), a highly valued, ecologically keystone Neotropical timber forest tree.</title>
        <authorList>
            <person name="Silva-Junior O.B."/>
            <person name="Grattapaglia D."/>
            <person name="Novaes E."/>
            <person name="Collevatti R.G."/>
        </authorList>
    </citation>
    <scope>NUCLEOTIDE SEQUENCE [LARGE SCALE GENOMIC DNA]</scope>
    <source>
        <strain evidence="3">cv. UFG-1</strain>
    </source>
</reference>
<proteinExistence type="predicted"/>
<comment type="caution">
    <text evidence="2">The sequence shown here is derived from an EMBL/GenBank/DDBJ whole genome shotgun (WGS) entry which is preliminary data.</text>
</comment>
<name>A0A2G9G0W7_9LAMI</name>